<evidence type="ECO:0000313" key="2">
    <source>
        <dbReference type="EMBL" id="KAF2268677.1"/>
    </source>
</evidence>
<proteinExistence type="predicted"/>
<dbReference type="PANTHER" id="PTHR14237:SF80">
    <property type="entry name" value="MOLYBDENUM COFACTOR SULFURASE"/>
    <property type="match status" value="1"/>
</dbReference>
<keyword evidence="3" id="KW-1185">Reference proteome</keyword>
<dbReference type="Gene3D" id="3.40.640.10">
    <property type="entry name" value="Type I PLP-dependent aspartate aminotransferase-like (Major domain)"/>
    <property type="match status" value="1"/>
</dbReference>
<feature type="domain" description="Aminotransferase class V" evidence="1">
    <location>
        <begin position="13"/>
        <end position="440"/>
    </location>
</feature>
<comment type="caution">
    <text evidence="2">The sequence shown here is derived from an EMBL/GenBank/DDBJ whole genome shotgun (WGS) entry which is preliminary data.</text>
</comment>
<dbReference type="EMBL" id="ML986585">
    <property type="protein sequence ID" value="KAF2268677.1"/>
    <property type="molecule type" value="Genomic_DNA"/>
</dbReference>
<evidence type="ECO:0000259" key="1">
    <source>
        <dbReference type="Pfam" id="PF00266"/>
    </source>
</evidence>
<gene>
    <name evidence="2" type="ORF">CC78DRAFT_488022</name>
</gene>
<dbReference type="GO" id="GO:0008265">
    <property type="term" value="F:molybdenum cofactor sulfurtransferase activity"/>
    <property type="evidence" value="ECO:0007669"/>
    <property type="project" value="TreeGrafter"/>
</dbReference>
<dbReference type="SUPFAM" id="SSF53383">
    <property type="entry name" value="PLP-dependent transferases"/>
    <property type="match status" value="1"/>
</dbReference>
<dbReference type="InterPro" id="IPR015421">
    <property type="entry name" value="PyrdxlP-dep_Trfase_major"/>
</dbReference>
<dbReference type="InterPro" id="IPR000192">
    <property type="entry name" value="Aminotrans_V_dom"/>
</dbReference>
<dbReference type="GO" id="GO:0043545">
    <property type="term" value="P:molybdopterin cofactor metabolic process"/>
    <property type="evidence" value="ECO:0007669"/>
    <property type="project" value="TreeGrafter"/>
</dbReference>
<dbReference type="PANTHER" id="PTHR14237">
    <property type="entry name" value="MOLYBDOPTERIN COFACTOR SULFURASE MOSC"/>
    <property type="match status" value="1"/>
</dbReference>
<accession>A0A9P4N6P6</accession>
<keyword evidence="2" id="KW-0808">Transferase</keyword>
<protein>
    <submittedName>
        <fullName evidence="2">PLP-dependent transferase</fullName>
    </submittedName>
</protein>
<dbReference type="OrthoDB" id="10264306at2759"/>
<organism evidence="2 3">
    <name type="scientific">Lojkania enalia</name>
    <dbReference type="NCBI Taxonomy" id="147567"/>
    <lineage>
        <taxon>Eukaryota</taxon>
        <taxon>Fungi</taxon>
        <taxon>Dikarya</taxon>
        <taxon>Ascomycota</taxon>
        <taxon>Pezizomycotina</taxon>
        <taxon>Dothideomycetes</taxon>
        <taxon>Pleosporomycetidae</taxon>
        <taxon>Pleosporales</taxon>
        <taxon>Pleosporales incertae sedis</taxon>
        <taxon>Lojkania</taxon>
    </lineage>
</organism>
<reference evidence="3" key="1">
    <citation type="journal article" date="2020" name="Stud. Mycol.">
        <title>101 Dothideomycetes genomes: A test case for predicting lifestyles and emergence of pathogens.</title>
        <authorList>
            <person name="Haridas S."/>
            <person name="Albert R."/>
            <person name="Binder M."/>
            <person name="Bloem J."/>
            <person name="LaButti K."/>
            <person name="Salamov A."/>
            <person name="Andreopoulos B."/>
            <person name="Baker S."/>
            <person name="Barry K."/>
            <person name="Bills G."/>
            <person name="Bluhm B."/>
            <person name="Cannon C."/>
            <person name="Castanera R."/>
            <person name="Culley D."/>
            <person name="Daum C."/>
            <person name="Ezra D."/>
            <person name="Gonzalez J."/>
            <person name="Henrissat B."/>
            <person name="Kuo A."/>
            <person name="Liang C."/>
            <person name="Lipzen A."/>
            <person name="Lutzoni F."/>
            <person name="Magnuson J."/>
            <person name="Mondo S."/>
            <person name="Nolan M."/>
            <person name="Ohm R."/>
            <person name="Pangilinan J."/>
            <person name="Park H.-J."/>
            <person name="Ramirez L."/>
            <person name="Alfaro M."/>
            <person name="Sun H."/>
            <person name="Tritt A."/>
            <person name="Yoshinaga Y."/>
            <person name="Zwiers L.-H."/>
            <person name="Turgeon B."/>
            <person name="Goodwin S."/>
            <person name="Spatafora J."/>
            <person name="Crous P."/>
            <person name="Grigoriev I."/>
        </authorList>
    </citation>
    <scope>NUCLEOTIDE SEQUENCE [LARGE SCALE GENOMIC DNA]</scope>
    <source>
        <strain evidence="3">CBS 304.66</strain>
    </source>
</reference>
<sequence>MRRREFPMLQGPTYLDHAGTALASKSLMIQFSKEMSTRLLANPHSAGAKPNGSQLMISATRLKVLQLFRADPELFDIVFVANATAGIKLVVEAFSGVSNGFDYVYHRDSHTSLVGIRELAENSRCFETDEEAVKWLEVDNASSNGDPNVNLTLFAYPAQSNMNGRRLPFHWPRTLRSNPHHPKAYCLLDAAALVSTSPLDLSDYDCAPDFVVLSFYKMFGFPDLGALIVRKPAGELFANKRYFGGGTTEMITCFNKPWFQRKEEIKGLNARLEDGTLAIRSILALGCAIDVQDELFGGYEEISKHTGWLASCMYDQLSAMKHANGVHLCKIYKDPTSTYGDPETQGATVAFNICRSDGTWVASSTVGRLATESNIHIRTGGVCNPAGTALALNLTDDDIQRAYTSGFRCGQENDVRDGMPMGIVRASFGPASTLKDVDVFVNFVRESFQETGAAKVAIGADEENEFAISSICRKDDRKGRNKPSRVQKRRWHRFGLSCLFS</sequence>
<dbReference type="InterPro" id="IPR015424">
    <property type="entry name" value="PyrdxlP-dep_Trfase"/>
</dbReference>
<dbReference type="Pfam" id="PF00266">
    <property type="entry name" value="Aminotran_5"/>
    <property type="match status" value="1"/>
</dbReference>
<dbReference type="AlphaFoldDB" id="A0A9P4N6P6"/>
<name>A0A9P4N6P6_9PLEO</name>
<evidence type="ECO:0000313" key="3">
    <source>
        <dbReference type="Proteomes" id="UP000800093"/>
    </source>
</evidence>
<dbReference type="Proteomes" id="UP000800093">
    <property type="component" value="Unassembled WGS sequence"/>
</dbReference>